<feature type="signal peptide" evidence="1">
    <location>
        <begin position="1"/>
        <end position="21"/>
    </location>
</feature>
<gene>
    <name evidence="2" type="ORF">VC83_00693</name>
</gene>
<dbReference type="AlphaFoldDB" id="A0A177AK59"/>
<evidence type="ECO:0000313" key="2">
    <source>
        <dbReference type="EMBL" id="OAF62448.1"/>
    </source>
</evidence>
<name>A0A177AK59_9PEZI</name>
<reference evidence="2" key="1">
    <citation type="submission" date="2016-03" db="EMBL/GenBank/DDBJ databases">
        <title>Updated assembly of Pseudogymnoascus destructans, the fungus causing white-nose syndrome of bats.</title>
        <authorList>
            <person name="Palmer J.M."/>
            <person name="Drees K.P."/>
            <person name="Foster J.T."/>
            <person name="Lindner D.L."/>
        </authorList>
    </citation>
    <scope>NUCLEOTIDE SEQUENCE [LARGE SCALE GENOMIC DNA]</scope>
    <source>
        <strain evidence="2">20631-21</strain>
    </source>
</reference>
<feature type="chain" id="PRO_5008056599" description="DUF1330 domain-containing protein" evidence="1">
    <location>
        <begin position="22"/>
        <end position="262"/>
    </location>
</feature>
<dbReference type="eggNOG" id="ENOG502RYGD">
    <property type="taxonomic scope" value="Eukaryota"/>
</dbReference>
<protein>
    <recommendedName>
        <fullName evidence="3">DUF1330 domain-containing protein</fullName>
    </recommendedName>
</protein>
<organism evidence="2">
    <name type="scientific">Pseudogymnoascus destructans</name>
    <dbReference type="NCBI Taxonomy" id="655981"/>
    <lineage>
        <taxon>Eukaryota</taxon>
        <taxon>Fungi</taxon>
        <taxon>Dikarya</taxon>
        <taxon>Ascomycota</taxon>
        <taxon>Pezizomycotina</taxon>
        <taxon>Leotiomycetes</taxon>
        <taxon>Thelebolales</taxon>
        <taxon>Thelebolaceae</taxon>
        <taxon>Pseudogymnoascus</taxon>
    </lineage>
</organism>
<evidence type="ECO:0008006" key="3">
    <source>
        <dbReference type="Google" id="ProtNLM"/>
    </source>
</evidence>
<dbReference type="Proteomes" id="UP000077154">
    <property type="component" value="Unassembled WGS sequence"/>
</dbReference>
<dbReference type="Gene3D" id="3.30.70.100">
    <property type="match status" value="1"/>
</dbReference>
<dbReference type="OrthoDB" id="265717at2759"/>
<accession>A0A177AK59</accession>
<dbReference type="VEuPathDB" id="FungiDB:GMDG_06959"/>
<dbReference type="EMBL" id="KV441387">
    <property type="protein sequence ID" value="OAF62448.1"/>
    <property type="molecule type" value="Genomic_DNA"/>
</dbReference>
<keyword evidence="1" id="KW-0732">Signal</keyword>
<dbReference type="GeneID" id="36283786"/>
<sequence length="262" mass="28705">MPVCTVLLLSLAVPIPQFLSAVSSSSTTPLTIGRVVRWIILPNSTSTDKLLAQNIHWDLLLTLPNSDPLPSDLQTLVQHQWIVHAGVPSRLLQNFEAKNAQLLHPKAGDVPELIGSLTKPRTASSSQNLELSPELREWISIFSAQEGKGAVSMLNLLAFKEGKKGDYLKYGAEFAKSVGLRRGGTAKIVGTVVRQDGDGGEGWDEVALAHYPSIWHFANMLASEDYQAVNRKYRVGSLRDTFILCTTEIGIETEADKNHPKL</sequence>
<dbReference type="PANTHER" id="PTHR40257:SF1">
    <property type="entry name" value="DUF1330 DOMAIN-CONTAINING PROTEIN"/>
    <property type="match status" value="1"/>
</dbReference>
<dbReference type="PANTHER" id="PTHR40257">
    <property type="match status" value="1"/>
</dbReference>
<proteinExistence type="predicted"/>
<dbReference type="RefSeq" id="XP_024327720.1">
    <property type="nucleotide sequence ID" value="XM_024464380.1"/>
</dbReference>
<evidence type="ECO:0000256" key="1">
    <source>
        <dbReference type="SAM" id="SignalP"/>
    </source>
</evidence>